<reference evidence="1 2" key="1">
    <citation type="submission" date="2015-01" db="EMBL/GenBank/DDBJ databases">
        <title>Evolution of Trichinella species and genotypes.</title>
        <authorList>
            <person name="Korhonen P.K."/>
            <person name="Edoardo P."/>
            <person name="Giuseppe L.R."/>
            <person name="Gasser R.B."/>
        </authorList>
    </citation>
    <scope>NUCLEOTIDE SEQUENCE [LARGE SCALE GENOMIC DNA]</scope>
    <source>
        <strain evidence="1">ISS141</strain>
    </source>
</reference>
<dbReference type="Proteomes" id="UP000054815">
    <property type="component" value="Unassembled WGS sequence"/>
</dbReference>
<protein>
    <submittedName>
        <fullName evidence="1">Uncharacterized protein</fullName>
    </submittedName>
</protein>
<dbReference type="AlphaFoldDB" id="A0A0V0XDM1"/>
<evidence type="ECO:0000313" key="2">
    <source>
        <dbReference type="Proteomes" id="UP000054815"/>
    </source>
</evidence>
<name>A0A0V0XDM1_TRIPS</name>
<sequence>MVFRLSCYVKIENSLRILLNLFSSNLIEMQIMLHTDILELQIFSV</sequence>
<comment type="caution">
    <text evidence="1">The sequence shown here is derived from an EMBL/GenBank/DDBJ whole genome shotgun (WGS) entry which is preliminary data.</text>
</comment>
<proteinExistence type="predicted"/>
<accession>A0A0V0XDM1</accession>
<organism evidence="1 2">
    <name type="scientific">Trichinella pseudospiralis</name>
    <name type="common">Parasitic roundworm</name>
    <dbReference type="NCBI Taxonomy" id="6337"/>
    <lineage>
        <taxon>Eukaryota</taxon>
        <taxon>Metazoa</taxon>
        <taxon>Ecdysozoa</taxon>
        <taxon>Nematoda</taxon>
        <taxon>Enoplea</taxon>
        <taxon>Dorylaimia</taxon>
        <taxon>Trichinellida</taxon>
        <taxon>Trichinellidae</taxon>
        <taxon>Trichinella</taxon>
    </lineage>
</organism>
<dbReference type="EMBL" id="JYDU01000453">
    <property type="protein sequence ID" value="KRX86145.1"/>
    <property type="molecule type" value="Genomic_DNA"/>
</dbReference>
<gene>
    <name evidence="1" type="ORF">T4E_2716</name>
</gene>
<evidence type="ECO:0000313" key="1">
    <source>
        <dbReference type="EMBL" id="KRX86145.1"/>
    </source>
</evidence>